<feature type="transmembrane region" description="Helical" evidence="2">
    <location>
        <begin position="165"/>
        <end position="185"/>
    </location>
</feature>
<feature type="transmembrane region" description="Helical" evidence="2">
    <location>
        <begin position="230"/>
        <end position="253"/>
    </location>
</feature>
<organism evidence="4 5">
    <name type="scientific">Asanoa siamensis</name>
    <dbReference type="NCBI Taxonomy" id="926357"/>
    <lineage>
        <taxon>Bacteria</taxon>
        <taxon>Bacillati</taxon>
        <taxon>Actinomycetota</taxon>
        <taxon>Actinomycetes</taxon>
        <taxon>Micromonosporales</taxon>
        <taxon>Micromonosporaceae</taxon>
        <taxon>Asanoa</taxon>
    </lineage>
</organism>
<dbReference type="PANTHER" id="PTHR40761:SF1">
    <property type="entry name" value="CONSERVED INTEGRAL MEMBRANE ALANINE VALINE AND LEUCINE RICH PROTEIN-RELATED"/>
    <property type="match status" value="1"/>
</dbReference>
<comment type="caution">
    <text evidence="4">The sequence shown here is derived from an EMBL/GenBank/DDBJ whole genome shotgun (WGS) entry which is preliminary data.</text>
</comment>
<dbReference type="RefSeq" id="WP_203716441.1">
    <property type="nucleotide sequence ID" value="NZ_BONE01000045.1"/>
</dbReference>
<keyword evidence="3" id="KW-0732">Signal</keyword>
<feature type="compositionally biased region" description="Basic and acidic residues" evidence="1">
    <location>
        <begin position="306"/>
        <end position="318"/>
    </location>
</feature>
<keyword evidence="2" id="KW-1133">Transmembrane helix</keyword>
<keyword evidence="2" id="KW-0812">Transmembrane</keyword>
<reference evidence="4 5" key="1">
    <citation type="submission" date="2021-01" db="EMBL/GenBank/DDBJ databases">
        <title>Whole genome shotgun sequence of Asanoa siamensis NBRC 107932.</title>
        <authorList>
            <person name="Komaki H."/>
            <person name="Tamura T."/>
        </authorList>
    </citation>
    <scope>NUCLEOTIDE SEQUENCE [LARGE SCALE GENOMIC DNA]</scope>
    <source>
        <strain evidence="4 5">NBRC 107932</strain>
    </source>
</reference>
<feature type="compositionally biased region" description="Low complexity" evidence="1">
    <location>
        <begin position="359"/>
        <end position="369"/>
    </location>
</feature>
<evidence type="ECO:0000256" key="3">
    <source>
        <dbReference type="SAM" id="SignalP"/>
    </source>
</evidence>
<sequence length="419" mass="43285">MLLVVLLGLSAAVLLSVAAALQQHGAQRVARSEARQGGAFPLLRVAHRLVRSPTWVGGQVASALGAGVQGAALHLGSVALVQPLLATQLLFALPLGARRTRTWPRATDWLAACAIVGALTLFLTVRGAVPAHGHSDPSRVLVGTLATAAAAGLLVAIAARRKDRFGYATLLAVGGALCSALGAVLLKVCAETVDEHGIGAALTDWPAYALVGAILGALLLGQQAFASGSLAAAVTAGSVTNPVASYLLSIVAFHAALPHGFTPRAALAGAALLLLAGAWGLARSPLTSGGQPEGGAGAQARQHRQALADHAGHPDAARVRQRRRRVHRPRQHEVGGPAQLVDHRLGQQPQPDRHAVHPAAAQAGAQAGQLHRVAGGQDAAHVRLAGERVEHRPLLGAHRHRHTPRVRAQRLRDPRRDGE</sequence>
<protein>
    <recommendedName>
        <fullName evidence="6">Integral membrane protein</fullName>
    </recommendedName>
</protein>
<gene>
    <name evidence="4" type="ORF">Asi02nite_51020</name>
</gene>
<dbReference type="Proteomes" id="UP000604117">
    <property type="component" value="Unassembled WGS sequence"/>
</dbReference>
<feature type="signal peptide" evidence="3">
    <location>
        <begin position="1"/>
        <end position="18"/>
    </location>
</feature>
<evidence type="ECO:0000256" key="2">
    <source>
        <dbReference type="SAM" id="Phobius"/>
    </source>
</evidence>
<accession>A0ABQ4CWC0</accession>
<dbReference type="NCBIfam" id="NF038012">
    <property type="entry name" value="DMT_1"/>
    <property type="match status" value="1"/>
</dbReference>
<keyword evidence="2" id="KW-0472">Membrane</keyword>
<proteinExistence type="predicted"/>
<feature type="region of interest" description="Disordered" evidence="1">
    <location>
        <begin position="286"/>
        <end position="419"/>
    </location>
</feature>
<feature type="transmembrane region" description="Helical" evidence="2">
    <location>
        <begin position="205"/>
        <end position="221"/>
    </location>
</feature>
<keyword evidence="5" id="KW-1185">Reference proteome</keyword>
<feature type="compositionally biased region" description="Basic and acidic residues" evidence="1">
    <location>
        <begin position="341"/>
        <end position="355"/>
    </location>
</feature>
<feature type="transmembrane region" description="Helical" evidence="2">
    <location>
        <begin position="265"/>
        <end position="282"/>
    </location>
</feature>
<evidence type="ECO:0008006" key="6">
    <source>
        <dbReference type="Google" id="ProtNLM"/>
    </source>
</evidence>
<feature type="transmembrane region" description="Helical" evidence="2">
    <location>
        <begin position="72"/>
        <end position="97"/>
    </location>
</feature>
<evidence type="ECO:0000313" key="5">
    <source>
        <dbReference type="Proteomes" id="UP000604117"/>
    </source>
</evidence>
<feature type="compositionally biased region" description="Basic and acidic residues" evidence="1">
    <location>
        <begin position="380"/>
        <end position="393"/>
    </location>
</feature>
<feature type="transmembrane region" description="Helical" evidence="2">
    <location>
        <begin position="109"/>
        <end position="128"/>
    </location>
</feature>
<feature type="transmembrane region" description="Helical" evidence="2">
    <location>
        <begin position="140"/>
        <end position="158"/>
    </location>
</feature>
<dbReference type="EMBL" id="BONE01000045">
    <property type="protein sequence ID" value="GIF75584.1"/>
    <property type="molecule type" value="Genomic_DNA"/>
</dbReference>
<name>A0ABQ4CWC0_9ACTN</name>
<dbReference type="PANTHER" id="PTHR40761">
    <property type="entry name" value="CONSERVED INTEGRAL MEMBRANE ALANINE VALINE AND LEUCINE RICH PROTEIN-RELATED"/>
    <property type="match status" value="1"/>
</dbReference>
<feature type="chain" id="PRO_5045709306" description="Integral membrane protein" evidence="3">
    <location>
        <begin position="19"/>
        <end position="419"/>
    </location>
</feature>
<feature type="compositionally biased region" description="Basic and acidic residues" evidence="1">
    <location>
        <begin position="410"/>
        <end position="419"/>
    </location>
</feature>
<evidence type="ECO:0000313" key="4">
    <source>
        <dbReference type="EMBL" id="GIF75584.1"/>
    </source>
</evidence>
<evidence type="ECO:0000256" key="1">
    <source>
        <dbReference type="SAM" id="MobiDB-lite"/>
    </source>
</evidence>
<feature type="compositionally biased region" description="Basic residues" evidence="1">
    <location>
        <begin position="319"/>
        <end position="330"/>
    </location>
</feature>
<feature type="compositionally biased region" description="Basic residues" evidence="1">
    <location>
        <begin position="397"/>
        <end position="409"/>
    </location>
</feature>